<proteinExistence type="predicted"/>
<dbReference type="RefSeq" id="WP_010932133.1">
    <property type="nucleotide sequence ID" value="NC_002932.3"/>
</dbReference>
<dbReference type="InterPro" id="IPR050256">
    <property type="entry name" value="Glycosyltransferase_2"/>
</dbReference>
<organism evidence="2 3">
    <name type="scientific">Chlorobaculum tepidum (strain ATCC 49652 / DSM 12025 / NBRC 103806 / TLS)</name>
    <name type="common">Chlorobium tepidum</name>
    <dbReference type="NCBI Taxonomy" id="194439"/>
    <lineage>
        <taxon>Bacteria</taxon>
        <taxon>Pseudomonadati</taxon>
        <taxon>Chlorobiota</taxon>
        <taxon>Chlorobiia</taxon>
        <taxon>Chlorobiales</taxon>
        <taxon>Chlorobiaceae</taxon>
        <taxon>Chlorobaculum</taxon>
    </lineage>
</organism>
<dbReference type="Gene3D" id="3.90.550.10">
    <property type="entry name" value="Spore Coat Polysaccharide Biosynthesis Protein SpsA, Chain A"/>
    <property type="match status" value="1"/>
</dbReference>
<evidence type="ECO:0000259" key="1">
    <source>
        <dbReference type="Pfam" id="PF00535"/>
    </source>
</evidence>
<reference evidence="2 3" key="1">
    <citation type="journal article" date="2002" name="Proc. Natl. Acad. Sci. U.S.A.">
        <title>The complete genome sequence of Chlorobium tepidum TLS, a photosynthetic, anaerobic, green-sulfur bacterium.</title>
        <authorList>
            <person name="Eisen J.A."/>
            <person name="Nelson K.E."/>
            <person name="Paulsen I.T."/>
            <person name="Heidelberg J.F."/>
            <person name="Wu M."/>
            <person name="Dodson R.J."/>
            <person name="Deboy R."/>
            <person name="Gwinn M.L."/>
            <person name="Nelson W.C."/>
            <person name="Haft D.H."/>
            <person name="Hickey E.K."/>
            <person name="Peterson J.D."/>
            <person name="Durkin A.S."/>
            <person name="Kolonay J.L."/>
            <person name="Yang F."/>
            <person name="Holt I."/>
            <person name="Umayam L.A."/>
            <person name="Mason T."/>
            <person name="Brenner M."/>
            <person name="Shea T.P."/>
            <person name="Parksey D."/>
            <person name="Nierman W.C."/>
            <person name="Feldblyum T.V."/>
            <person name="Hansen C.L."/>
            <person name="Craven M.B."/>
            <person name="Radune D."/>
            <person name="Vamathevan J."/>
            <person name="Khouri H."/>
            <person name="White O."/>
            <person name="Gruber T.M."/>
            <person name="Ketchum K.A."/>
            <person name="Venter J.C."/>
            <person name="Tettelin H."/>
            <person name="Bryant D.A."/>
            <person name="Fraser C.M."/>
        </authorList>
    </citation>
    <scope>NUCLEOTIDE SEQUENCE [LARGE SCALE GENOMIC DNA]</scope>
    <source>
        <strain evidence="3">ATCC 49652 / DSM 12025 / NBRC 103806 / TLS</strain>
    </source>
</reference>
<dbReference type="InterPro" id="IPR001173">
    <property type="entry name" value="Glyco_trans_2-like"/>
</dbReference>
<dbReference type="Proteomes" id="UP000001007">
    <property type="component" value="Chromosome"/>
</dbReference>
<dbReference type="Pfam" id="PF00535">
    <property type="entry name" value="Glycos_transf_2"/>
    <property type="match status" value="1"/>
</dbReference>
<evidence type="ECO:0000313" key="3">
    <source>
        <dbReference type="Proteomes" id="UP000001007"/>
    </source>
</evidence>
<keyword evidence="3" id="KW-1185">Reference proteome</keyword>
<keyword evidence="2" id="KW-0808">Transferase</keyword>
<dbReference type="eggNOG" id="COG1216">
    <property type="taxonomic scope" value="Bacteria"/>
</dbReference>
<feature type="domain" description="Glycosyltransferase 2-like" evidence="1">
    <location>
        <begin position="9"/>
        <end position="183"/>
    </location>
</feature>
<dbReference type="CAZy" id="GT2">
    <property type="family name" value="Glycosyltransferase Family 2"/>
</dbReference>
<sequence>MDKKPSILIFIVAYNAESTIENVLMRIPADLLDDFDAEVLVIDDQSSDDTVLRCAETIQSGKIRFKTNVLVNPENQGYGGNQKVGYQYAIEHDFDCVALLHGDGQYAPEYLRDLITPVTKGEAEAVFGSRMMTPFGALKGGMPAYKFVGNKILTLFQNIMLKTSLSEFHSGYRAYSVKALKQIPFHLNTPDFHFDTEIIIQLILWGFRIAERPIPTYYGDEICYVNGLKYALDVVITTTKARMQRLGLFHECKYEVIHPHNSNGYPEAKLSIKSPSGNRI</sequence>
<dbReference type="GO" id="GO:0016740">
    <property type="term" value="F:transferase activity"/>
    <property type="evidence" value="ECO:0007669"/>
    <property type="project" value="UniProtKB-KW"/>
</dbReference>
<dbReference type="PANTHER" id="PTHR48090">
    <property type="entry name" value="UNDECAPRENYL-PHOSPHATE 4-DEOXY-4-FORMAMIDO-L-ARABINOSE TRANSFERASE-RELATED"/>
    <property type="match status" value="1"/>
</dbReference>
<dbReference type="KEGG" id="cte:CT0443"/>
<dbReference type="PANTHER" id="PTHR48090:SF7">
    <property type="entry name" value="RFBJ PROTEIN"/>
    <property type="match status" value="1"/>
</dbReference>
<dbReference type="SMR" id="Q8KF85"/>
<dbReference type="SUPFAM" id="SSF53448">
    <property type="entry name" value="Nucleotide-diphospho-sugar transferases"/>
    <property type="match status" value="1"/>
</dbReference>
<name>Q8KF85_CHLTE</name>
<evidence type="ECO:0000313" key="2">
    <source>
        <dbReference type="EMBL" id="AAM71688.1"/>
    </source>
</evidence>
<dbReference type="CDD" id="cd04179">
    <property type="entry name" value="DPM_DPG-synthase_like"/>
    <property type="match status" value="1"/>
</dbReference>
<protein>
    <submittedName>
        <fullName evidence="2">Glycosyl transferase</fullName>
    </submittedName>
</protein>
<accession>Q8KF85</accession>
<gene>
    <name evidence="2" type="ordered locus">CT0443</name>
</gene>
<dbReference type="EMBL" id="AE006470">
    <property type="protein sequence ID" value="AAM71688.1"/>
    <property type="molecule type" value="Genomic_DNA"/>
</dbReference>
<dbReference type="HOGENOM" id="CLU_033536_7_4_10"/>
<dbReference type="AlphaFoldDB" id="Q8KF85"/>
<dbReference type="EnsemblBacteria" id="AAM71688">
    <property type="protein sequence ID" value="AAM71688"/>
    <property type="gene ID" value="CT0443"/>
</dbReference>
<dbReference type="OrthoDB" id="9810303at2"/>
<dbReference type="InterPro" id="IPR029044">
    <property type="entry name" value="Nucleotide-diphossugar_trans"/>
</dbReference>
<dbReference type="STRING" id="194439.CT0443"/>